<dbReference type="EMBL" id="MU277211">
    <property type="protein sequence ID" value="KAI0061596.1"/>
    <property type="molecule type" value="Genomic_DNA"/>
</dbReference>
<sequence length="1196" mass="133508">MADIVIEFLRAVDAAADAFGPLKSAVGAALYIADKVRKFKSNQQEWAGLAAHIQSCLTCVLVPENVLDTPEDLKKHMSELQGTLKDIIASIERLQAKKKFKRFAAFLTDPKKITDMRLKFDDAIRVFQLQMMVTSERDIEMILKNLNPASIQPMVTGLLEKFRDAIVHDIAVADIIREAFPIVAGASWDPDRACFPGTRVAVLAEIEEWIHSADATKCAEIFLISDVAGSGKSAIAHAVCERFRSQLVSCFFFARGTRGREDYSALLGHIIGDLATLSKDIHGEIGSILEQDRALLTAGPSRQFDDLVMPLFHLYPKDRPIVIVIDALDEGHNDGDYPERGLLRVLRDKIPRLPGNFRILVTCRPDHRIMPFLEDKPHVLTLKSALSGDAAQHDISVYVTQGLQEMLETRYLSMGTARLQTLTEKSEGLFIWVATILNFLWTCLDPIGQLDRILAEHSPSRRSIESKMDILYQAILDDCNWIDNDFKKGYYLLMGTVLVAKSPLTVSAMKALHKDAVSFENMRRSSLRSLLSGLDANDKPVQILHLSLREFLTLNAPKLYLIDEREHSQRLAQLCIDIMNEELSDDIPGVGYLARFSKEMQTVPEIGPITEQLLYACRFWTSHIVEIDKHVLTTRLIKALDNFATTFLITWMEVVTAKDKFQSLEMIQEWEQKVIPSQRMFFQNMFSDTMGVLTYHMSKLLRSMTLYNDALNARQETVAIYRVLAADQPARFNPNLAVSLINISTSLSDVGQKAEALKYIQEAVTMCRALIADQPTEPSSALAGLALSIESLSNCLSDVGQRAEAVKYIREAVTIYRAMAADQPARFNISLARSLNNLSSYLSDLGQKTEALKHIQEALAIKRTLAVDQKDRFNPDLAHSFNNMATCLFGMGQEAEALKYIQEAVTIFRVLAADQPARFNSNLACSLSNLSKYLSDVGQKTEALKYIQETVTIRRKLAADQPGRFNADLSRSLYHLSYHLNNVGKKAEAIKYVQEALTIYRALAADQPASFNLGLAHSLNSLSSYLSDVGQNAKALKCIQEALTIYRELAADQPDIFNPDLARSFSTFSVILSDVGQDAKALKNIKKAVTLYRAMAVDQPDRFNPDLAESLNIFSNCLSNVDRKAKALKYIQEAVTIYRALAVDQPVRFNSVLVKCLDSLSSCLSDVGSKGEALKYIQEAVIIRKTLAADQPATFN</sequence>
<protein>
    <submittedName>
        <fullName evidence="1">Uncharacterized protein</fullName>
    </submittedName>
</protein>
<proteinExistence type="predicted"/>
<evidence type="ECO:0000313" key="1">
    <source>
        <dbReference type="EMBL" id="KAI0061596.1"/>
    </source>
</evidence>
<organism evidence="1 2">
    <name type="scientific">Artomyces pyxidatus</name>
    <dbReference type="NCBI Taxonomy" id="48021"/>
    <lineage>
        <taxon>Eukaryota</taxon>
        <taxon>Fungi</taxon>
        <taxon>Dikarya</taxon>
        <taxon>Basidiomycota</taxon>
        <taxon>Agaricomycotina</taxon>
        <taxon>Agaricomycetes</taxon>
        <taxon>Russulales</taxon>
        <taxon>Auriscalpiaceae</taxon>
        <taxon>Artomyces</taxon>
    </lineage>
</organism>
<reference evidence="1" key="1">
    <citation type="submission" date="2021-03" db="EMBL/GenBank/DDBJ databases">
        <authorList>
            <consortium name="DOE Joint Genome Institute"/>
            <person name="Ahrendt S."/>
            <person name="Looney B.P."/>
            <person name="Miyauchi S."/>
            <person name="Morin E."/>
            <person name="Drula E."/>
            <person name="Courty P.E."/>
            <person name="Chicoki N."/>
            <person name="Fauchery L."/>
            <person name="Kohler A."/>
            <person name="Kuo A."/>
            <person name="Labutti K."/>
            <person name="Pangilinan J."/>
            <person name="Lipzen A."/>
            <person name="Riley R."/>
            <person name="Andreopoulos W."/>
            <person name="He G."/>
            <person name="Johnson J."/>
            <person name="Barry K.W."/>
            <person name="Grigoriev I.V."/>
            <person name="Nagy L."/>
            <person name="Hibbett D."/>
            <person name="Henrissat B."/>
            <person name="Matheny P.B."/>
            <person name="Labbe J."/>
            <person name="Martin F."/>
        </authorList>
    </citation>
    <scope>NUCLEOTIDE SEQUENCE</scope>
    <source>
        <strain evidence="1">HHB10654</strain>
    </source>
</reference>
<dbReference type="Proteomes" id="UP000814140">
    <property type="component" value="Unassembled WGS sequence"/>
</dbReference>
<evidence type="ECO:0000313" key="2">
    <source>
        <dbReference type="Proteomes" id="UP000814140"/>
    </source>
</evidence>
<name>A0ACB8T0S8_9AGAM</name>
<gene>
    <name evidence="1" type="ORF">BV25DRAFT_725140</name>
</gene>
<accession>A0ACB8T0S8</accession>
<comment type="caution">
    <text evidence="1">The sequence shown here is derived from an EMBL/GenBank/DDBJ whole genome shotgun (WGS) entry which is preliminary data.</text>
</comment>
<reference evidence="1" key="2">
    <citation type="journal article" date="2022" name="New Phytol.">
        <title>Evolutionary transition to the ectomycorrhizal habit in the genomes of a hyperdiverse lineage of mushroom-forming fungi.</title>
        <authorList>
            <person name="Looney B."/>
            <person name="Miyauchi S."/>
            <person name="Morin E."/>
            <person name="Drula E."/>
            <person name="Courty P.E."/>
            <person name="Kohler A."/>
            <person name="Kuo A."/>
            <person name="LaButti K."/>
            <person name="Pangilinan J."/>
            <person name="Lipzen A."/>
            <person name="Riley R."/>
            <person name="Andreopoulos W."/>
            <person name="He G."/>
            <person name="Johnson J."/>
            <person name="Nolan M."/>
            <person name="Tritt A."/>
            <person name="Barry K.W."/>
            <person name="Grigoriev I.V."/>
            <person name="Nagy L.G."/>
            <person name="Hibbett D."/>
            <person name="Henrissat B."/>
            <person name="Matheny P.B."/>
            <person name="Labbe J."/>
            <person name="Martin F.M."/>
        </authorList>
    </citation>
    <scope>NUCLEOTIDE SEQUENCE</scope>
    <source>
        <strain evidence="1">HHB10654</strain>
    </source>
</reference>
<keyword evidence="2" id="KW-1185">Reference proteome</keyword>